<dbReference type="CDD" id="cd16021">
    <property type="entry name" value="ALP_like"/>
    <property type="match status" value="1"/>
</dbReference>
<dbReference type="Proteomes" id="UP001497497">
    <property type="component" value="Unassembled WGS sequence"/>
</dbReference>
<name>A0AAV2ILP9_LYMST</name>
<sequence>MVKKYPTVNCTRFTPNLVYLSGDLLKVRLPSSTRWLKRLQLFKQCRYSARVRNADRDGDRSTKTVYTSPYFDDVIQLNETDDYVVVECYDKFNHVISRSYIHRIRKKLATEAELRVSYEKHVGVHAPRETLSVMMVGIDGMSKQNLQRSMPKTRNFLLGPLKAIELHKYNKIGLNTFPNVVGLLMGKHEHEMNFSYSQPFDSLNDEFIWSEYRRAGYRTALTFDMTGITAFHYLKLGWKKSPVDYYFREMVIDSEPDTLMRNQYQRCLGEVPEVDVLNDYFIQLASIFNNSKTEPYFAYSFAARLTHDDLNQASAGDELYYNFFNTLAEREVLNNTVLVFFSDHGERFGAIRSTYNGMIEGRTPHLLLVFPPWFHAKYPHLMDVLRINQQRLTSHFDVHATLRDLLYFKGETGPGNITHRGISLFREIPRLRTCRHMGVSEENCVCNHLSPHAKVDPNLAQFLAMTLVNRVMDYTNQYRKNCSALTLKSIETVMTISTPENSNERYQLTITTEPGSALYEGVVEMTQLKKADVIGDVTRLNMYKGQAECIQNAFLRQFCYCHSES</sequence>
<reference evidence="1 2" key="1">
    <citation type="submission" date="2024-04" db="EMBL/GenBank/DDBJ databases">
        <authorList>
            <consortium name="Genoscope - CEA"/>
            <person name="William W."/>
        </authorList>
    </citation>
    <scope>NUCLEOTIDE SEQUENCE [LARGE SCALE GENOMIC DNA]</scope>
</reference>
<dbReference type="AlphaFoldDB" id="A0AAV2ILP9"/>
<dbReference type="GO" id="GO:0005615">
    <property type="term" value="C:extracellular space"/>
    <property type="evidence" value="ECO:0007669"/>
    <property type="project" value="TreeGrafter"/>
</dbReference>
<gene>
    <name evidence="1" type="ORF">GSLYS_00021403001</name>
</gene>
<protein>
    <submittedName>
        <fullName evidence="1">Uncharacterized protein</fullName>
    </submittedName>
</protein>
<dbReference type="InterPro" id="IPR017850">
    <property type="entry name" value="Alkaline_phosphatase_core_sf"/>
</dbReference>
<dbReference type="PANTHER" id="PTHR10974">
    <property type="entry name" value="FI08016P-RELATED"/>
    <property type="match status" value="1"/>
</dbReference>
<dbReference type="SUPFAM" id="SSF53649">
    <property type="entry name" value="Alkaline phosphatase-like"/>
    <property type="match status" value="1"/>
</dbReference>
<organism evidence="1 2">
    <name type="scientific">Lymnaea stagnalis</name>
    <name type="common">Great pond snail</name>
    <name type="synonym">Helix stagnalis</name>
    <dbReference type="NCBI Taxonomy" id="6523"/>
    <lineage>
        <taxon>Eukaryota</taxon>
        <taxon>Metazoa</taxon>
        <taxon>Spiralia</taxon>
        <taxon>Lophotrochozoa</taxon>
        <taxon>Mollusca</taxon>
        <taxon>Gastropoda</taxon>
        <taxon>Heterobranchia</taxon>
        <taxon>Euthyneura</taxon>
        <taxon>Panpulmonata</taxon>
        <taxon>Hygrophila</taxon>
        <taxon>Lymnaeoidea</taxon>
        <taxon>Lymnaeidae</taxon>
        <taxon>Lymnaea</taxon>
    </lineage>
</organism>
<dbReference type="Pfam" id="PF02995">
    <property type="entry name" value="DUF229"/>
    <property type="match status" value="1"/>
</dbReference>
<evidence type="ECO:0000313" key="2">
    <source>
        <dbReference type="Proteomes" id="UP001497497"/>
    </source>
</evidence>
<evidence type="ECO:0000313" key="1">
    <source>
        <dbReference type="EMBL" id="CAL1548086.1"/>
    </source>
</evidence>
<keyword evidence="2" id="KW-1185">Reference proteome</keyword>
<proteinExistence type="predicted"/>
<dbReference type="PANTHER" id="PTHR10974:SF1">
    <property type="entry name" value="FI08016P-RELATED"/>
    <property type="match status" value="1"/>
</dbReference>
<comment type="caution">
    <text evidence="1">The sequence shown here is derived from an EMBL/GenBank/DDBJ whole genome shotgun (WGS) entry which is preliminary data.</text>
</comment>
<dbReference type="FunFam" id="3.40.720.10:FF:000017">
    <property type="entry name" value="Predicted protein"/>
    <property type="match status" value="1"/>
</dbReference>
<dbReference type="InterPro" id="IPR004245">
    <property type="entry name" value="DUF229"/>
</dbReference>
<accession>A0AAV2ILP9</accession>
<dbReference type="Gene3D" id="3.40.720.10">
    <property type="entry name" value="Alkaline Phosphatase, subunit A"/>
    <property type="match status" value="1"/>
</dbReference>
<dbReference type="EMBL" id="CAXITT010001169">
    <property type="protein sequence ID" value="CAL1548086.1"/>
    <property type="molecule type" value="Genomic_DNA"/>
</dbReference>